<dbReference type="SMART" id="SM00710">
    <property type="entry name" value="PbH1"/>
    <property type="match status" value="3"/>
</dbReference>
<protein>
    <recommendedName>
        <fullName evidence="3">Right-handed parallel beta-helix repeat-containing protein</fullName>
    </recommendedName>
</protein>
<evidence type="ECO:0008006" key="3">
    <source>
        <dbReference type="Google" id="ProtNLM"/>
    </source>
</evidence>
<dbReference type="AlphaFoldDB" id="A0A6G4WAJ9"/>
<organism evidence="1 2">
    <name type="scientific">Allomesorhizobium camelthorni</name>
    <dbReference type="NCBI Taxonomy" id="475069"/>
    <lineage>
        <taxon>Bacteria</taxon>
        <taxon>Pseudomonadati</taxon>
        <taxon>Pseudomonadota</taxon>
        <taxon>Alphaproteobacteria</taxon>
        <taxon>Hyphomicrobiales</taxon>
        <taxon>Phyllobacteriaceae</taxon>
        <taxon>Allomesorhizobium</taxon>
    </lineage>
</organism>
<sequence>MVDLADNVWRDFVTDGVPASGTNKPLKAKIREWGVWVETFVQSAAAGSSLVYGLKSSLDVALNHGPGSMGWVVADPTVANNGIYQKAGASGTGSWSRMADLPYSFIKAADAGAGTANAIVATTSVPVPSADGGALIALNIFETNTDAATVAFNGGSALTIKTNNGNDVLSGYLAAGAIVAGYVSGTTFRLISDVATSADRAAAEQAAADAAASAAGVNLPPVSAADAGKLLYVKADGTGYEKSYLRRDYRHLVDDFGLVVDGATDGRAVIATAFSTITSEGTKRRLYLPAGVTRLDYSTLVSLTPPTGLEFFGDGPEDSILEIVCTGGTRTIFNVNAADIVFRDIGLRFVSSVTGIALCFSLGNSTNLSLLGVNINGGVAFTGADPDNTLNWQVHAIQRQNSEWSGLYVDDCEWSFLNRFYLNDHLQTSAITRRVRFGSGFFGHDFFREGFAINAPGCLSEDWEFDGCDTRDCLDRSGVIHHYGIGNGKRVRVVNCNIRGAGSGIHIEESADGSVVANNVMNLTEAGATAIRLLDNNVGTGSSVSPRNIVISGNTAKGPGRNSVDSRGILFANDVTNDGPVFGANVYGNIMEGFERGYAADDDQRFVNAFGNIARDCFWGYWATENSRRLVRDRFQNNQAVDCMINYRHDNVSFGLWGGKNSAAVREMFGGAYATGRWTPLLGSDGTNAIGAAVSPATDLRLTSGDGAAASVAVNGTALVGSFLQYRAADGRLRFDVKMRIRISVAAVGAFIGFTDQNSTLEFPIELGAAGAITSNASNAVGFCFHTIMDDPDRWVGLGVKNDVDTAVMATGTAPVLDTYQVLSVEVNTDGSADFFIDNTQVGSTLANAVDPTVFLTPIMFIYSRTTQDRRIEAEYAMASVGP</sequence>
<proteinExistence type="predicted"/>
<dbReference type="InterPro" id="IPR012334">
    <property type="entry name" value="Pectin_lyas_fold"/>
</dbReference>
<reference evidence="1 2" key="1">
    <citation type="submission" date="2020-02" db="EMBL/GenBank/DDBJ databases">
        <title>Genome sequence of strain CCNWXJ40-4.</title>
        <authorList>
            <person name="Gao J."/>
            <person name="Sun J."/>
        </authorList>
    </citation>
    <scope>NUCLEOTIDE SEQUENCE [LARGE SCALE GENOMIC DNA]</scope>
    <source>
        <strain evidence="1 2">CCNWXJ 40-4</strain>
    </source>
</reference>
<evidence type="ECO:0000313" key="2">
    <source>
        <dbReference type="Proteomes" id="UP001642900"/>
    </source>
</evidence>
<dbReference type="InterPro" id="IPR006626">
    <property type="entry name" value="PbH1"/>
</dbReference>
<dbReference type="Proteomes" id="UP001642900">
    <property type="component" value="Unassembled WGS sequence"/>
</dbReference>
<evidence type="ECO:0000313" key="1">
    <source>
        <dbReference type="EMBL" id="NGO51604.1"/>
    </source>
</evidence>
<dbReference type="RefSeq" id="WP_165027280.1">
    <property type="nucleotide sequence ID" value="NZ_JAAKZF010000010.1"/>
</dbReference>
<dbReference type="EMBL" id="JAAKZF010000010">
    <property type="protein sequence ID" value="NGO51604.1"/>
    <property type="molecule type" value="Genomic_DNA"/>
</dbReference>
<dbReference type="SUPFAM" id="SSF51126">
    <property type="entry name" value="Pectin lyase-like"/>
    <property type="match status" value="1"/>
</dbReference>
<name>A0A6G4WAJ9_9HYPH</name>
<dbReference type="Gene3D" id="2.160.20.10">
    <property type="entry name" value="Single-stranded right-handed beta-helix, Pectin lyase-like"/>
    <property type="match status" value="1"/>
</dbReference>
<gene>
    <name evidence="1" type="ORF">G6N73_10510</name>
</gene>
<comment type="caution">
    <text evidence="1">The sequence shown here is derived from an EMBL/GenBank/DDBJ whole genome shotgun (WGS) entry which is preliminary data.</text>
</comment>
<accession>A0A6G4WAJ9</accession>
<keyword evidence="2" id="KW-1185">Reference proteome</keyword>
<dbReference type="InterPro" id="IPR011050">
    <property type="entry name" value="Pectin_lyase_fold/virulence"/>
</dbReference>